<dbReference type="Gene3D" id="1.10.357.10">
    <property type="entry name" value="Tetracycline Repressor, domain 2"/>
    <property type="match status" value="1"/>
</dbReference>
<dbReference type="RefSeq" id="WP_132274352.1">
    <property type="nucleotide sequence ID" value="NZ_JAOBST010000027.1"/>
</dbReference>
<dbReference type="PROSITE" id="PS01081">
    <property type="entry name" value="HTH_TETR_1"/>
    <property type="match status" value="1"/>
</dbReference>
<dbReference type="InterPro" id="IPR023772">
    <property type="entry name" value="DNA-bd_HTH_TetR-type_CS"/>
</dbReference>
<dbReference type="PRINTS" id="PR00455">
    <property type="entry name" value="HTHTETR"/>
</dbReference>
<dbReference type="EMBL" id="SMMX01000001">
    <property type="protein sequence ID" value="TDA23452.1"/>
    <property type="molecule type" value="Genomic_DNA"/>
</dbReference>
<dbReference type="AlphaFoldDB" id="A0A4R4FI92"/>
<name>A0A4R4FI92_9FIRM</name>
<feature type="DNA-binding region" description="H-T-H motif" evidence="2">
    <location>
        <begin position="32"/>
        <end position="51"/>
    </location>
</feature>
<comment type="caution">
    <text evidence="4">The sequence shown here is derived from an EMBL/GenBank/DDBJ whole genome shotgun (WGS) entry which is preliminary data.</text>
</comment>
<keyword evidence="1 2" id="KW-0238">DNA-binding</keyword>
<proteinExistence type="predicted"/>
<dbReference type="InterPro" id="IPR009057">
    <property type="entry name" value="Homeodomain-like_sf"/>
</dbReference>
<feature type="domain" description="HTH tetR-type" evidence="3">
    <location>
        <begin position="9"/>
        <end position="69"/>
    </location>
</feature>
<dbReference type="Proteomes" id="UP000295710">
    <property type="component" value="Unassembled WGS sequence"/>
</dbReference>
<accession>A0A4R4FI92</accession>
<dbReference type="InterPro" id="IPR050624">
    <property type="entry name" value="HTH-type_Tx_Regulator"/>
</dbReference>
<dbReference type="Pfam" id="PF00440">
    <property type="entry name" value="TetR_N"/>
    <property type="match status" value="1"/>
</dbReference>
<protein>
    <submittedName>
        <fullName evidence="4">TetR/AcrR family transcriptional regulator</fullName>
    </submittedName>
</protein>
<dbReference type="SUPFAM" id="SSF46689">
    <property type="entry name" value="Homeodomain-like"/>
    <property type="match status" value="1"/>
</dbReference>
<organism evidence="4 5">
    <name type="scientific">Extibacter muris</name>
    <dbReference type="NCBI Taxonomy" id="1796622"/>
    <lineage>
        <taxon>Bacteria</taxon>
        <taxon>Bacillati</taxon>
        <taxon>Bacillota</taxon>
        <taxon>Clostridia</taxon>
        <taxon>Lachnospirales</taxon>
        <taxon>Lachnospiraceae</taxon>
        <taxon>Extibacter</taxon>
    </lineage>
</organism>
<dbReference type="PANTHER" id="PTHR43479">
    <property type="entry name" value="ACREF/ENVCD OPERON REPRESSOR-RELATED"/>
    <property type="match status" value="1"/>
</dbReference>
<evidence type="ECO:0000256" key="2">
    <source>
        <dbReference type="PROSITE-ProRule" id="PRU00335"/>
    </source>
</evidence>
<evidence type="ECO:0000259" key="3">
    <source>
        <dbReference type="PROSITE" id="PS50977"/>
    </source>
</evidence>
<reference evidence="4 5" key="1">
    <citation type="journal article" date="2016" name="Nat. Microbiol.">
        <title>The Mouse Intestinal Bacterial Collection (miBC) provides host-specific insight into cultured diversity and functional potential of the gut microbiota.</title>
        <authorList>
            <person name="Lagkouvardos I."/>
            <person name="Pukall R."/>
            <person name="Abt B."/>
            <person name="Foesel B.U."/>
            <person name="Meier-Kolthoff J.P."/>
            <person name="Kumar N."/>
            <person name="Bresciani A."/>
            <person name="Martinez I."/>
            <person name="Just S."/>
            <person name="Ziegler C."/>
            <person name="Brugiroux S."/>
            <person name="Garzetti D."/>
            <person name="Wenning M."/>
            <person name="Bui T.P."/>
            <person name="Wang J."/>
            <person name="Hugenholtz F."/>
            <person name="Plugge C.M."/>
            <person name="Peterson D.A."/>
            <person name="Hornef M.W."/>
            <person name="Baines J.F."/>
            <person name="Smidt H."/>
            <person name="Walter J."/>
            <person name="Kristiansen K."/>
            <person name="Nielsen H.B."/>
            <person name="Haller D."/>
            <person name="Overmann J."/>
            <person name="Stecher B."/>
            <person name="Clavel T."/>
        </authorList>
    </citation>
    <scope>NUCLEOTIDE SEQUENCE [LARGE SCALE GENOMIC DNA]</scope>
    <source>
        <strain evidence="4 5">DSM 28560</strain>
    </source>
</reference>
<dbReference type="InterPro" id="IPR001647">
    <property type="entry name" value="HTH_TetR"/>
</dbReference>
<gene>
    <name evidence="4" type="ORF">E1963_01570</name>
</gene>
<dbReference type="GO" id="GO:0003677">
    <property type="term" value="F:DNA binding"/>
    <property type="evidence" value="ECO:0007669"/>
    <property type="project" value="UniProtKB-UniRule"/>
</dbReference>
<dbReference type="PANTHER" id="PTHR43479:SF11">
    <property type="entry name" value="ACREF_ENVCD OPERON REPRESSOR-RELATED"/>
    <property type="match status" value="1"/>
</dbReference>
<dbReference type="PROSITE" id="PS50977">
    <property type="entry name" value="HTH_TETR_2"/>
    <property type="match status" value="1"/>
</dbReference>
<sequence>MGKIDENKKKKKEALFNTAYELFVTKGINGTSISDIVEKAGVAKGTFYLYFKDKYDIKNKLIAHKTHELFTKAGAAMEAARISGLEEQLIFIIDHIVNELVGNKALLNFISKNLVMGALRSALLSGESSDAIFFDKYMMLLESDAHTYEDEDVMLFTIVELAGSTCYNSILFEEPLPIEQYKPFLYRTVRLIIQSHRVK</sequence>
<evidence type="ECO:0000256" key="1">
    <source>
        <dbReference type="ARBA" id="ARBA00023125"/>
    </source>
</evidence>
<evidence type="ECO:0000313" key="5">
    <source>
        <dbReference type="Proteomes" id="UP000295710"/>
    </source>
</evidence>
<keyword evidence="5" id="KW-1185">Reference proteome</keyword>
<evidence type="ECO:0000313" key="4">
    <source>
        <dbReference type="EMBL" id="TDA23452.1"/>
    </source>
</evidence>